<feature type="compositionally biased region" description="Low complexity" evidence="1">
    <location>
        <begin position="318"/>
        <end position="331"/>
    </location>
</feature>
<dbReference type="PANTHER" id="PTHR23079:SF55">
    <property type="entry name" value="RNA-DIRECTED RNA POLYMERASE"/>
    <property type="match status" value="1"/>
</dbReference>
<dbReference type="eggNOG" id="KOG0988">
    <property type="taxonomic scope" value="Eukaryota"/>
</dbReference>
<dbReference type="GeneID" id="19342059"/>
<gene>
    <name evidence="3" type="ORF">MYCFIDRAFT_83458</name>
</gene>
<dbReference type="GO" id="GO:0003723">
    <property type="term" value="F:RNA binding"/>
    <property type="evidence" value="ECO:0007669"/>
    <property type="project" value="UniProtKB-KW"/>
</dbReference>
<dbReference type="GO" id="GO:0003968">
    <property type="term" value="F:RNA-directed RNA polymerase activity"/>
    <property type="evidence" value="ECO:0007669"/>
    <property type="project" value="UniProtKB-KW"/>
</dbReference>
<dbReference type="GO" id="GO:0031380">
    <property type="term" value="C:nuclear RNA-directed RNA polymerase complex"/>
    <property type="evidence" value="ECO:0007669"/>
    <property type="project" value="TreeGrafter"/>
</dbReference>
<dbReference type="EMBL" id="KB446556">
    <property type="protein sequence ID" value="EME85385.1"/>
    <property type="molecule type" value="Genomic_DNA"/>
</dbReference>
<feature type="region of interest" description="Disordered" evidence="1">
    <location>
        <begin position="506"/>
        <end position="536"/>
    </location>
</feature>
<proteinExistence type="predicted"/>
<accession>M2Z6I8</accession>
<feature type="region of interest" description="Disordered" evidence="1">
    <location>
        <begin position="400"/>
        <end position="437"/>
    </location>
</feature>
<feature type="compositionally biased region" description="Polar residues" evidence="1">
    <location>
        <begin position="465"/>
        <end position="476"/>
    </location>
</feature>
<dbReference type="Proteomes" id="UP000016932">
    <property type="component" value="Unassembled WGS sequence"/>
</dbReference>
<dbReference type="PANTHER" id="PTHR23079">
    <property type="entry name" value="RNA-DEPENDENT RNA POLYMERASE"/>
    <property type="match status" value="1"/>
</dbReference>
<feature type="region of interest" description="Disordered" evidence="1">
    <location>
        <begin position="128"/>
        <end position="148"/>
    </location>
</feature>
<sequence length="1527" mass="171797">HASDSTAHRSTSTIGQTGRVTIRWQTSKNVVLKSTFAWSSLSVLALGHIQTLDHTTRSGAAWGVCRAGRSEAAIPAPLASLFVMLTLQLSEAFALIIQKVRSACLRLSREGESCLAVAWYMARKRKSSEMEPSPRESMPVPVPEPKAVPEGVRVPEAERGIGHGPNAKELDEQLARFCGDAHLRWPRATPHPPPSPDIEKLYKRLDQLYRFLYFRNPLQLQRAEANFFRSLLGTPNSQTSEKARLELINERLEDVRTTTPHRGTAKHSVLPTPRPPRSLPTVDESARPDPPSPSRTTRAANIATSRHTEAPVKQTANAQSSKALSAAPSSSRHADPPPIKNHFAVTKKALLEAKSAPVDTSFATDATKSFGAPPIFTQSTQSGTQLTAATDLTSDDENYYSAKQTGSEAEVGSDQTTDSEEDRKRESTHYGSSLAPSEARSLIAAVQKLESSQDTVRRIPRASHAPSTSTRSSQLWGSSIDTSQADFLQARADILLADADACLTDQPGYTIDGRASSSKRPRLEQNRQLITPSDDEVEQHPVFRPLPKVTTQRFSPAKDFAQLKIPASFTELSFELQWEAQRVLQAGILSPEQLDKQCYPRNLETLYRLASVSGKPFTQGFRADQSTNWEKATLNAKLEYAKSRSGSLFDLTLQPPNRGDDCALQRKIGNQNVLYVDIPNLNKPPVELKGKNLNKRFYDMALQFQHFLGRKWFLYLTQAHKRKKKVDPEVTKVGTCRLMFLAVDNRFSMTDVLSYVIPYDYNSQQAARKVYSRLELAASSTTPVFTFACEDVQIVGDQLASTDAADNTFLDPALASRFYEPQVSNRVMNDGCCDIHPWVMWKATHALGGDTDLKTALQARFGLGMAKGIWYRWPGPPPPSSDVKPPGPLIRISSSQIKVKHGSLRDLDSHGLTLNVVKANSDVRQSILHIGFLSILVDRGVPKQDLIELVREQIHNDMDKLETALKSPSPMPLRHWMHRRHELWEERNRTGDISKVAGFPVSREERIVQMLESGLVPSQEAFLASEVRTMVKTVLDTKKKNFKIPLSRSTTLLGVALADPLNCLAPGEIHVNFARTFCDKITGMPWSILHEMECLIARNPAMAPWDMQKVKAVFKPELAHLPNVVILSAKGKRPLAELLQGGDYDGDTFWLCWEPRLVRPFRNHPAPWDPPPIDFFGIKKDPKLLCDYVKQPRSDSQWLKWLADMAETRMRFNLLGVVTKLHERLIYLEGGIRSRKALYLVHLHDYLVDADKQGYDFAVSDLEEFKKKIKLPTNLPTPAHWEFTKVDTSDDEDVYPVHDFKIKGNIIDDVFHQVIHPMAEASLSRVQDILRPAADAEDLSLAKFYNETFLSAANDDDMATSSGQELAPREARDLIKKELKALRDRLSEVRDLWITQQKKHTFNELILQLREKYESIMPTTTKRDPTIFEWLRKQGNDLTIWEKLRASAFAKFHYKTSTPGRLVWHVAHRELCLLKAHECCSQTRTLTTEAWTSLRPRKELKTIEVDDDEAPANIEANYDDCVSNEYY</sequence>
<reference evidence="3 4" key="1">
    <citation type="journal article" date="2012" name="PLoS Pathog.">
        <title>Diverse lifestyles and strategies of plant pathogenesis encoded in the genomes of eighteen Dothideomycetes fungi.</title>
        <authorList>
            <person name="Ohm R.A."/>
            <person name="Feau N."/>
            <person name="Henrissat B."/>
            <person name="Schoch C.L."/>
            <person name="Horwitz B.A."/>
            <person name="Barry K.W."/>
            <person name="Condon B.J."/>
            <person name="Copeland A.C."/>
            <person name="Dhillon B."/>
            <person name="Glaser F."/>
            <person name="Hesse C.N."/>
            <person name="Kosti I."/>
            <person name="LaButti K."/>
            <person name="Lindquist E.A."/>
            <person name="Lucas S."/>
            <person name="Salamov A.A."/>
            <person name="Bradshaw R.E."/>
            <person name="Ciuffetti L."/>
            <person name="Hamelin R.C."/>
            <person name="Kema G.H.J."/>
            <person name="Lawrence C."/>
            <person name="Scott J.A."/>
            <person name="Spatafora J.W."/>
            <person name="Turgeon B.G."/>
            <person name="de Wit P.J.G.M."/>
            <person name="Zhong S."/>
            <person name="Goodwin S.B."/>
            <person name="Grigoriev I.V."/>
        </authorList>
    </citation>
    <scope>NUCLEOTIDE SEQUENCE [LARGE SCALE GENOMIC DNA]</scope>
    <source>
        <strain evidence="3 4">CIRAD86</strain>
    </source>
</reference>
<evidence type="ECO:0000313" key="4">
    <source>
        <dbReference type="Proteomes" id="UP000016932"/>
    </source>
</evidence>
<feature type="region of interest" description="Disordered" evidence="1">
    <location>
        <begin position="254"/>
        <end position="340"/>
    </location>
</feature>
<dbReference type="RefSeq" id="XP_007922884.1">
    <property type="nucleotide sequence ID" value="XM_007924693.1"/>
</dbReference>
<evidence type="ECO:0000313" key="3">
    <source>
        <dbReference type="EMBL" id="EME85385.1"/>
    </source>
</evidence>
<name>M2Z6I8_PSEFD</name>
<organism evidence="3 4">
    <name type="scientific">Pseudocercospora fijiensis (strain CIRAD86)</name>
    <name type="common">Black leaf streak disease fungus</name>
    <name type="synonym">Mycosphaerella fijiensis</name>
    <dbReference type="NCBI Taxonomy" id="383855"/>
    <lineage>
        <taxon>Eukaryota</taxon>
        <taxon>Fungi</taxon>
        <taxon>Dikarya</taxon>
        <taxon>Ascomycota</taxon>
        <taxon>Pezizomycotina</taxon>
        <taxon>Dothideomycetes</taxon>
        <taxon>Dothideomycetidae</taxon>
        <taxon>Mycosphaerellales</taxon>
        <taxon>Mycosphaerellaceae</taxon>
        <taxon>Pseudocercospora</taxon>
    </lineage>
</organism>
<dbReference type="STRING" id="383855.M2Z6I8"/>
<dbReference type="VEuPathDB" id="FungiDB:MYCFIDRAFT_83458"/>
<dbReference type="GO" id="GO:0030422">
    <property type="term" value="P:siRNA processing"/>
    <property type="evidence" value="ECO:0007669"/>
    <property type="project" value="TreeGrafter"/>
</dbReference>
<feature type="non-terminal residue" evidence="3">
    <location>
        <position position="1527"/>
    </location>
</feature>
<evidence type="ECO:0000256" key="1">
    <source>
        <dbReference type="SAM" id="MobiDB-lite"/>
    </source>
</evidence>
<evidence type="ECO:0000259" key="2">
    <source>
        <dbReference type="Pfam" id="PF05183"/>
    </source>
</evidence>
<dbReference type="HOGENOM" id="CLU_253986_0_0_1"/>
<feature type="region of interest" description="Disordered" evidence="1">
    <location>
        <begin position="450"/>
        <end position="476"/>
    </location>
</feature>
<dbReference type="Pfam" id="PF05183">
    <property type="entry name" value="RdRP"/>
    <property type="match status" value="1"/>
</dbReference>
<dbReference type="KEGG" id="pfj:MYCFIDRAFT_83458"/>
<dbReference type="InterPro" id="IPR007855">
    <property type="entry name" value="RDRP"/>
</dbReference>
<keyword evidence="4" id="KW-1185">Reference proteome</keyword>
<dbReference type="InterPro" id="IPR057596">
    <property type="entry name" value="RDRP_core"/>
</dbReference>
<feature type="domain" description="RDRP core" evidence="2">
    <location>
        <begin position="651"/>
        <end position="1281"/>
    </location>
</feature>
<protein>
    <recommendedName>
        <fullName evidence="2">RDRP core domain-containing protein</fullName>
    </recommendedName>
</protein>
<dbReference type="OrthoDB" id="10055769at2759"/>